<name>A0A5M9ZH18_9BIFI</name>
<evidence type="ECO:0000256" key="1">
    <source>
        <dbReference type="SAM" id="MobiDB-lite"/>
    </source>
</evidence>
<protein>
    <submittedName>
        <fullName evidence="2">Uncharacterized protein</fullName>
    </submittedName>
</protein>
<sequence>MAVDRNGMSHRPAGTPDAGRFDGAASHASADDVEPPAGAPGRGGRDRAYAALEERGLTALPAAGGALVVDAAGSRGRRRVLAEPDGRGGWNVRRQSWRPPTFREFNLSGRRDGPRTTFGENVLANVSELLRPRDERCMWMDEDWRGADDWGEPAGDERAMADMAAAWLRD</sequence>
<evidence type="ECO:0000313" key="3">
    <source>
        <dbReference type="Proteomes" id="UP000410049"/>
    </source>
</evidence>
<dbReference type="RefSeq" id="WP_150379863.1">
    <property type="nucleotide sequence ID" value="NZ_RZUH01000009.1"/>
</dbReference>
<accession>A0A5M9ZH18</accession>
<reference evidence="2 3" key="1">
    <citation type="journal article" date="2019" name="Syst. Appl. Microbiol.">
        <title>Characterization of Bifidobacterium species in feaces of the Egyptian fruit bat: Description of B. vespertilionis sp. nov. and B. rousetti sp. nov.</title>
        <authorList>
            <person name="Modesto M."/>
            <person name="Satti M."/>
            <person name="Watanabe K."/>
            <person name="Puglisi E."/>
            <person name="Morelli L."/>
            <person name="Huang C.-H."/>
            <person name="Liou J.-S."/>
            <person name="Miyashita M."/>
            <person name="Tamura T."/>
            <person name="Saito S."/>
            <person name="Mori K."/>
            <person name="Huang L."/>
            <person name="Sciavilla P."/>
            <person name="Sandri C."/>
            <person name="Spiezio C."/>
            <person name="Vitali F."/>
            <person name="Cavalieri D."/>
            <person name="Perpetuini G."/>
            <person name="Tofalo R."/>
            <person name="Bonetti A."/>
            <person name="Arita M."/>
            <person name="Mattarelli P."/>
        </authorList>
    </citation>
    <scope>NUCLEOTIDE SEQUENCE [LARGE SCALE GENOMIC DNA]</scope>
    <source>
        <strain evidence="2 3">RST17</strain>
    </source>
</reference>
<dbReference type="AlphaFoldDB" id="A0A5M9ZH18"/>
<dbReference type="EMBL" id="RZUH01000009">
    <property type="protein sequence ID" value="KAA8826907.1"/>
    <property type="molecule type" value="Genomic_DNA"/>
</dbReference>
<gene>
    <name evidence="2" type="ORF">EMO91_10255</name>
</gene>
<feature type="region of interest" description="Disordered" evidence="1">
    <location>
        <begin position="1"/>
        <end position="48"/>
    </location>
</feature>
<proteinExistence type="predicted"/>
<organism evidence="2 3">
    <name type="scientific">Bifidobacterium myosotis</name>
    <dbReference type="NCBI Taxonomy" id="1630166"/>
    <lineage>
        <taxon>Bacteria</taxon>
        <taxon>Bacillati</taxon>
        <taxon>Actinomycetota</taxon>
        <taxon>Actinomycetes</taxon>
        <taxon>Bifidobacteriales</taxon>
        <taxon>Bifidobacteriaceae</taxon>
        <taxon>Bifidobacterium</taxon>
    </lineage>
</organism>
<dbReference type="Proteomes" id="UP000410049">
    <property type="component" value="Unassembled WGS sequence"/>
</dbReference>
<evidence type="ECO:0000313" key="2">
    <source>
        <dbReference type="EMBL" id="KAA8826907.1"/>
    </source>
</evidence>
<comment type="caution">
    <text evidence="2">The sequence shown here is derived from an EMBL/GenBank/DDBJ whole genome shotgun (WGS) entry which is preliminary data.</text>
</comment>